<comment type="caution">
    <text evidence="5">The sequence shown here is derived from an EMBL/GenBank/DDBJ whole genome shotgun (WGS) entry which is preliminary data.</text>
</comment>
<protein>
    <submittedName>
        <fullName evidence="5">Branched-chain alpha-keto acid dehydrogenase subunit E2</fullName>
    </submittedName>
</protein>
<dbReference type="InterPro" id="IPR029058">
    <property type="entry name" value="AB_hydrolase_fold"/>
</dbReference>
<comment type="cofactor">
    <cofactor evidence="1">
        <name>(R)-lipoate</name>
        <dbReference type="ChEBI" id="CHEBI:83088"/>
    </cofactor>
</comment>
<sequence>MTQDIIPVTMPKFGLAMTEGKIAGWMVEPGAAVKTGDELVDIETSKITNAFESPVTGTLRRQVAGNGEMLPVGALIGVVADAAVPDADIDAFITRFQADFAASSDAQSGSAPVDEPVMMTVGEHTLRVHERGEGDGIPLLLIHGFGGDLKNWMLNHDALAHGRRVIAFDLPGHGGSSKDVGPGTLEFFADVTAQLLAQLKISQAHVMGHSLGGGIALTLAHAAPQSVASLVLVAAAGLGPQINMTFINGFIEADRVRAVQDALKYLVHDKSLIGRRMADDVLRYKRLDGVDAALRRVADACFPNGRQGDDLRSVLAAVHVPVSVIWGQEDEILPVTQADGLPGGIERHVLPDIGHMPQLECADRVNAMVEEFMKSRVFAT</sequence>
<dbReference type="Pfam" id="PF00364">
    <property type="entry name" value="Biotin_lipoyl"/>
    <property type="match status" value="1"/>
</dbReference>
<dbReference type="GO" id="GO:0016787">
    <property type="term" value="F:hydrolase activity"/>
    <property type="evidence" value="ECO:0007669"/>
    <property type="project" value="UniProtKB-KW"/>
</dbReference>
<dbReference type="PROSITE" id="PS50968">
    <property type="entry name" value="BIOTINYL_LIPOYL"/>
    <property type="match status" value="1"/>
</dbReference>
<evidence type="ECO:0000256" key="2">
    <source>
        <dbReference type="ARBA" id="ARBA00022801"/>
    </source>
</evidence>
<dbReference type="Gene3D" id="2.40.50.100">
    <property type="match status" value="1"/>
</dbReference>
<feature type="domain" description="Lipoyl-binding" evidence="4">
    <location>
        <begin position="5"/>
        <end position="80"/>
    </location>
</feature>
<dbReference type="RefSeq" id="WP_039733205.1">
    <property type="nucleotide sequence ID" value="NZ_JUFX02000168.1"/>
</dbReference>
<dbReference type="NCBIfam" id="NF011457">
    <property type="entry name" value="PRK14875.1"/>
    <property type="match status" value="1"/>
</dbReference>
<reference evidence="5 6" key="1">
    <citation type="submission" date="2015-07" db="EMBL/GenBank/DDBJ databases">
        <title>Draft Genome Sequence of Komagataeibacter intermedius Strain AF2, Isolated from Kombucha Tea.</title>
        <authorList>
            <person name="Santos R.A."/>
            <person name="Berretta A.A."/>
            <person name="Barud H.S."/>
            <person name="Ribeiro S.J."/>
            <person name="Gonzalez-Garcia L.N."/>
            <person name="Zucchi T.D."/>
            <person name="Goldman G.H."/>
            <person name="Riano-Pachon D.M."/>
        </authorList>
    </citation>
    <scope>NUCLEOTIDE SEQUENCE [LARGE SCALE GENOMIC DNA]</scope>
    <source>
        <strain evidence="5 6">AF2</strain>
    </source>
</reference>
<dbReference type="Proteomes" id="UP000031553">
    <property type="component" value="Unassembled WGS sequence"/>
</dbReference>
<dbReference type="InterPro" id="IPR000073">
    <property type="entry name" value="AB_hydrolase_1"/>
</dbReference>
<keyword evidence="3" id="KW-0450">Lipoyl</keyword>
<dbReference type="InterPro" id="IPR011053">
    <property type="entry name" value="Single_hybrid_motif"/>
</dbReference>
<evidence type="ECO:0000313" key="5">
    <source>
        <dbReference type="EMBL" id="KPH87033.1"/>
    </source>
</evidence>
<evidence type="ECO:0000259" key="4">
    <source>
        <dbReference type="PROSITE" id="PS50968"/>
    </source>
</evidence>
<organism evidence="5 6">
    <name type="scientific">Komagataeibacter intermedius AF2</name>
    <dbReference type="NCBI Taxonomy" id="1458464"/>
    <lineage>
        <taxon>Bacteria</taxon>
        <taxon>Pseudomonadati</taxon>
        <taxon>Pseudomonadota</taxon>
        <taxon>Alphaproteobacteria</taxon>
        <taxon>Acetobacterales</taxon>
        <taxon>Acetobacteraceae</taxon>
        <taxon>Komagataeibacter</taxon>
    </lineage>
</organism>
<dbReference type="InterPro" id="IPR050266">
    <property type="entry name" value="AB_hydrolase_sf"/>
</dbReference>
<dbReference type="Gene3D" id="3.40.50.1820">
    <property type="entry name" value="alpha/beta hydrolase"/>
    <property type="match status" value="1"/>
</dbReference>
<name>A0A0N0MF15_9PROT</name>
<dbReference type="GO" id="GO:0016020">
    <property type="term" value="C:membrane"/>
    <property type="evidence" value="ECO:0007669"/>
    <property type="project" value="TreeGrafter"/>
</dbReference>
<evidence type="ECO:0000256" key="3">
    <source>
        <dbReference type="ARBA" id="ARBA00022823"/>
    </source>
</evidence>
<evidence type="ECO:0000313" key="6">
    <source>
        <dbReference type="Proteomes" id="UP000031553"/>
    </source>
</evidence>
<evidence type="ECO:0000256" key="1">
    <source>
        <dbReference type="ARBA" id="ARBA00001938"/>
    </source>
</evidence>
<proteinExistence type="predicted"/>
<dbReference type="PANTHER" id="PTHR43798">
    <property type="entry name" value="MONOACYLGLYCEROL LIPASE"/>
    <property type="match status" value="1"/>
</dbReference>
<dbReference type="PROSITE" id="PS00189">
    <property type="entry name" value="LIPOYL"/>
    <property type="match status" value="1"/>
</dbReference>
<dbReference type="SUPFAM" id="SSF51230">
    <property type="entry name" value="Single hybrid motif"/>
    <property type="match status" value="1"/>
</dbReference>
<dbReference type="PRINTS" id="PR00111">
    <property type="entry name" value="ABHYDROLASE"/>
</dbReference>
<dbReference type="OrthoDB" id="9804723at2"/>
<accession>A0A0N0MF15</accession>
<keyword evidence="2" id="KW-0378">Hydrolase</keyword>
<dbReference type="CDD" id="cd06849">
    <property type="entry name" value="lipoyl_domain"/>
    <property type="match status" value="1"/>
</dbReference>
<dbReference type="PANTHER" id="PTHR43798:SF31">
    <property type="entry name" value="AB HYDROLASE SUPERFAMILY PROTEIN YCLE"/>
    <property type="match status" value="1"/>
</dbReference>
<dbReference type="InterPro" id="IPR000089">
    <property type="entry name" value="Biotin_lipoyl"/>
</dbReference>
<dbReference type="Pfam" id="PF00561">
    <property type="entry name" value="Abhydrolase_1"/>
    <property type="match status" value="1"/>
</dbReference>
<dbReference type="InterPro" id="IPR003016">
    <property type="entry name" value="2-oxoA_DH_lipoyl-BS"/>
</dbReference>
<dbReference type="SUPFAM" id="SSF53474">
    <property type="entry name" value="alpha/beta-Hydrolases"/>
    <property type="match status" value="1"/>
</dbReference>
<gene>
    <name evidence="5" type="ORF">GLUCOINTEAF2_0202393</name>
</gene>
<dbReference type="AlphaFoldDB" id="A0A0N0MF15"/>
<dbReference type="EMBL" id="JUFX02000168">
    <property type="protein sequence ID" value="KPH87033.1"/>
    <property type="molecule type" value="Genomic_DNA"/>
</dbReference>